<keyword evidence="2" id="KW-1185">Reference proteome</keyword>
<gene>
    <name evidence="1" type="ORF">A4A58_21230</name>
</gene>
<reference evidence="1 2" key="1">
    <citation type="submission" date="2016-03" db="EMBL/GenBank/DDBJ databases">
        <title>Microsymbionts genomes from the relict species Vavilovia formosa (Stev.) Fed.</title>
        <authorList>
            <person name="Kopat V."/>
            <person name="Chirak E."/>
            <person name="Kimeklis A."/>
            <person name="Andronov E."/>
        </authorList>
    </citation>
    <scope>NUCLEOTIDE SEQUENCE [LARGE SCALE GENOMIC DNA]</scope>
    <source>
        <strain evidence="1 2">Vaf07</strain>
    </source>
</reference>
<dbReference type="EMBL" id="LVYV01000002">
    <property type="protein sequence ID" value="KZD24856.1"/>
    <property type="molecule type" value="Genomic_DNA"/>
</dbReference>
<dbReference type="Proteomes" id="UP000076574">
    <property type="component" value="Unassembled WGS sequence"/>
</dbReference>
<evidence type="ECO:0000313" key="1">
    <source>
        <dbReference type="EMBL" id="KZD24856.1"/>
    </source>
</evidence>
<evidence type="ECO:0000313" key="2">
    <source>
        <dbReference type="Proteomes" id="UP000076574"/>
    </source>
</evidence>
<proteinExistence type="predicted"/>
<dbReference type="RefSeq" id="WP_068730686.1">
    <property type="nucleotide sequence ID" value="NZ_LVYV01000002.1"/>
</dbReference>
<accession>A0A164AIA7</accession>
<dbReference type="OrthoDB" id="8265440at2"/>
<name>A0A164AIA7_9BRAD</name>
<protein>
    <submittedName>
        <fullName evidence="1">Uncharacterized protein</fullName>
    </submittedName>
</protein>
<dbReference type="AlphaFoldDB" id="A0A164AIA7"/>
<sequence length="92" mass="9728">MPYALFSNSVKVSKAFPSKSDVWQHAAESGLVIEVGLGEEDPPRRILDMGYAIHACAADTVEGSDATGMSEHDMSQMIAACQLNQRSAAAAS</sequence>
<comment type="caution">
    <text evidence="1">The sequence shown here is derived from an EMBL/GenBank/DDBJ whole genome shotgun (WGS) entry which is preliminary data.</text>
</comment>
<organism evidence="1 2">
    <name type="scientific">Tardiphaga robiniae</name>
    <dbReference type="NCBI Taxonomy" id="943830"/>
    <lineage>
        <taxon>Bacteria</taxon>
        <taxon>Pseudomonadati</taxon>
        <taxon>Pseudomonadota</taxon>
        <taxon>Alphaproteobacteria</taxon>
        <taxon>Hyphomicrobiales</taxon>
        <taxon>Nitrobacteraceae</taxon>
        <taxon>Tardiphaga</taxon>
    </lineage>
</organism>